<accession>A0A1G8GI89</accession>
<evidence type="ECO:0000313" key="2">
    <source>
        <dbReference type="EMBL" id="SDH93987.1"/>
    </source>
</evidence>
<dbReference type="AlphaFoldDB" id="A0A1G8GI89"/>
<keyword evidence="3" id="KW-1185">Reference proteome</keyword>
<dbReference type="InterPro" id="IPR005212">
    <property type="entry name" value="EvaA-like"/>
</dbReference>
<feature type="domain" description="dTDP-4-dehydro-6-deoxy-alpha-D-glucopyranose 2,3-dehydratase" evidence="1">
    <location>
        <begin position="26"/>
        <end position="224"/>
    </location>
</feature>
<dbReference type="EMBL" id="FNCN01000027">
    <property type="protein sequence ID" value="SDH93987.1"/>
    <property type="molecule type" value="Genomic_DNA"/>
</dbReference>
<dbReference type="Pfam" id="PF03559">
    <property type="entry name" value="Hexose_dehydrat"/>
    <property type="match status" value="2"/>
</dbReference>
<evidence type="ECO:0000259" key="1">
    <source>
        <dbReference type="Pfam" id="PF03559"/>
    </source>
</evidence>
<sequence length="461" mass="51373">MRRADSAALLTASAARRGGALPPQGFQAWWEGRNRANDVEVVPIPFKEMEHWRFEEPSGNLVHDSGRFFSIEGLRVERGGGAATAHPIINQAEIGILGILVKEFDGVLHCLMQAKFEPGNVNLRQLSPTVQATWSNYTRVHGGGNTPYVEYFRQAGRDRILVDVLQSEQGGWFWRKRNRNMVVLVTEDIPVYEDYCWLTLGQVMDLMHVENLVNMDTRTIMACMPVDHPGDPDDAALARSYASGADEHGAALHPLGEIVSWFTDAKTRCDWKPRLVPLNGVEGWSRTGDEIADDGRRDFRIIAVRVGAATREVATWTQPLLATREIGQSAFLARPIGGVLHFLVQARPEPGLLDVLEIAPTVQLPPTTGALLASAGMPYVEQALGDRGGRVRFDAVLSEEGGRFHHAQTRYRIVEVGEEFPVRVPEDYCWMTAGQLMELLRHGHYLNIEARSLVTCIHSMR</sequence>
<dbReference type="STRING" id="504805.SAMN05421505_12752"/>
<gene>
    <name evidence="2" type="ORF">SAMN05421505_12752</name>
</gene>
<organism evidence="2 3">
    <name type="scientific">Sinosporangium album</name>
    <dbReference type="NCBI Taxonomy" id="504805"/>
    <lineage>
        <taxon>Bacteria</taxon>
        <taxon>Bacillati</taxon>
        <taxon>Actinomycetota</taxon>
        <taxon>Actinomycetes</taxon>
        <taxon>Streptosporangiales</taxon>
        <taxon>Streptosporangiaceae</taxon>
        <taxon>Sinosporangium</taxon>
    </lineage>
</organism>
<proteinExistence type="predicted"/>
<dbReference type="RefSeq" id="WP_245691316.1">
    <property type="nucleotide sequence ID" value="NZ_FNCN01000027.1"/>
</dbReference>
<evidence type="ECO:0000313" key="3">
    <source>
        <dbReference type="Proteomes" id="UP000198923"/>
    </source>
</evidence>
<protein>
    <submittedName>
        <fullName evidence="2">Oxidase EvaA</fullName>
    </submittedName>
</protein>
<name>A0A1G8GI89_9ACTN</name>
<dbReference type="GO" id="GO:0016829">
    <property type="term" value="F:lyase activity"/>
    <property type="evidence" value="ECO:0007669"/>
    <property type="project" value="InterPro"/>
</dbReference>
<dbReference type="Gene3D" id="3.90.79.40">
    <property type="entry name" value="EvaA sugar 2,3-dehydratase subunit"/>
    <property type="match status" value="2"/>
</dbReference>
<feature type="domain" description="dTDP-4-dehydro-6-deoxy-alpha-D-glucopyranose 2,3-dehydratase" evidence="1">
    <location>
        <begin position="257"/>
        <end position="457"/>
    </location>
</feature>
<dbReference type="Proteomes" id="UP000198923">
    <property type="component" value="Unassembled WGS sequence"/>
</dbReference>
<dbReference type="InterPro" id="IPR038153">
    <property type="entry name" value="EvaA-like_sf"/>
</dbReference>
<reference evidence="2 3" key="1">
    <citation type="submission" date="2016-10" db="EMBL/GenBank/DDBJ databases">
        <authorList>
            <person name="de Groot N.N."/>
        </authorList>
    </citation>
    <scope>NUCLEOTIDE SEQUENCE [LARGE SCALE GENOMIC DNA]</scope>
    <source>
        <strain evidence="2 3">CPCC 201354</strain>
    </source>
</reference>